<feature type="region of interest" description="Disordered" evidence="1">
    <location>
        <begin position="1"/>
        <end position="149"/>
    </location>
</feature>
<dbReference type="Proteomes" id="UP000070700">
    <property type="component" value="Unassembled WGS sequence"/>
</dbReference>
<evidence type="ECO:0000256" key="1">
    <source>
        <dbReference type="SAM" id="MobiDB-lite"/>
    </source>
</evidence>
<feature type="compositionally biased region" description="Pro residues" evidence="1">
    <location>
        <begin position="82"/>
        <end position="106"/>
    </location>
</feature>
<feature type="compositionally biased region" description="Basic and acidic residues" evidence="1">
    <location>
        <begin position="11"/>
        <end position="20"/>
    </location>
</feature>
<sequence>MSQRQAAALAEENRIRDEHQAAITARRAAADTTGHAETNGYRGPSVESESDEYDLAEESAVVPVVLSVIGSNSQQPSGHRAPPAPPAPPASPTPPPAYVPSAPPLELPIVSVPTPTHNPAQAAQQSTTSPSAPIISPVPPIAPPTVGGATLAPQHSLLFTPNDWSSNGSRIAMPPNRSPDLMSLDGLSIDGSWNTHPAVADVRLAIRDEPVRAPFKRALRTRGNSFLLS</sequence>
<dbReference type="KEGG" id="psco:LY89DRAFT_783410"/>
<keyword evidence="3" id="KW-1185">Reference proteome</keyword>
<dbReference type="EMBL" id="KQ947418">
    <property type="protein sequence ID" value="KUJ15216.1"/>
    <property type="molecule type" value="Genomic_DNA"/>
</dbReference>
<feature type="compositionally biased region" description="Polar residues" evidence="1">
    <location>
        <begin position="113"/>
        <end position="125"/>
    </location>
</feature>
<name>A0A194X4W2_MOLSC</name>
<dbReference type="AlphaFoldDB" id="A0A194X4W2"/>
<feature type="compositionally biased region" description="Low complexity" evidence="1">
    <location>
        <begin position="126"/>
        <end position="135"/>
    </location>
</feature>
<dbReference type="RefSeq" id="XP_018069571.1">
    <property type="nucleotide sequence ID" value="XM_018222679.1"/>
</dbReference>
<accession>A0A194X4W2</accession>
<gene>
    <name evidence="2" type="ORF">LY89DRAFT_783410</name>
</gene>
<dbReference type="InParanoid" id="A0A194X4W2"/>
<protein>
    <submittedName>
        <fullName evidence="2">Uncharacterized protein</fullName>
    </submittedName>
</protein>
<evidence type="ECO:0000313" key="3">
    <source>
        <dbReference type="Proteomes" id="UP000070700"/>
    </source>
</evidence>
<organism evidence="2 3">
    <name type="scientific">Mollisia scopiformis</name>
    <name type="common">Conifer needle endophyte fungus</name>
    <name type="synonym">Phialocephala scopiformis</name>
    <dbReference type="NCBI Taxonomy" id="149040"/>
    <lineage>
        <taxon>Eukaryota</taxon>
        <taxon>Fungi</taxon>
        <taxon>Dikarya</taxon>
        <taxon>Ascomycota</taxon>
        <taxon>Pezizomycotina</taxon>
        <taxon>Leotiomycetes</taxon>
        <taxon>Helotiales</taxon>
        <taxon>Mollisiaceae</taxon>
        <taxon>Mollisia</taxon>
    </lineage>
</organism>
<proteinExistence type="predicted"/>
<feature type="compositionally biased region" description="Low complexity" evidence="1">
    <location>
        <begin position="21"/>
        <end position="33"/>
    </location>
</feature>
<feature type="compositionally biased region" description="Acidic residues" evidence="1">
    <location>
        <begin position="48"/>
        <end position="57"/>
    </location>
</feature>
<dbReference type="GeneID" id="28832405"/>
<reference evidence="2 3" key="1">
    <citation type="submission" date="2015-10" db="EMBL/GenBank/DDBJ databases">
        <title>Full genome of DAOMC 229536 Phialocephala scopiformis, a fungal endophyte of spruce producing the potent anti-insectan compound rugulosin.</title>
        <authorList>
            <consortium name="DOE Joint Genome Institute"/>
            <person name="Walker A.K."/>
            <person name="Frasz S.L."/>
            <person name="Seifert K.A."/>
            <person name="Miller J.D."/>
            <person name="Mondo S.J."/>
            <person name="Labutti K."/>
            <person name="Lipzen A."/>
            <person name="Dockter R."/>
            <person name="Kennedy M."/>
            <person name="Grigoriev I.V."/>
            <person name="Spatafora J.W."/>
        </authorList>
    </citation>
    <scope>NUCLEOTIDE SEQUENCE [LARGE SCALE GENOMIC DNA]</scope>
    <source>
        <strain evidence="2 3">CBS 120377</strain>
    </source>
</reference>
<evidence type="ECO:0000313" key="2">
    <source>
        <dbReference type="EMBL" id="KUJ15216.1"/>
    </source>
</evidence>